<dbReference type="KEGG" id="crq:GCK72_008841"/>
<reference evidence="3 5" key="1">
    <citation type="submission" date="2019-12" db="EMBL/GenBank/DDBJ databases">
        <title>Chromosome-level assembly of the Caenorhabditis remanei genome.</title>
        <authorList>
            <person name="Teterina A.A."/>
            <person name="Willis J.H."/>
            <person name="Phillips P.C."/>
        </authorList>
    </citation>
    <scope>NUCLEOTIDE SEQUENCE [LARGE SCALE GENOMIC DNA]</scope>
    <source>
        <strain evidence="3 5">PX506</strain>
        <tissue evidence="3">Whole organism</tissue>
    </source>
</reference>
<proteinExistence type="predicted"/>
<feature type="transmembrane region" description="Helical" evidence="2">
    <location>
        <begin position="106"/>
        <end position="128"/>
    </location>
</feature>
<dbReference type="CTD" id="78774770"/>
<evidence type="ECO:0000313" key="5">
    <source>
        <dbReference type="Proteomes" id="UP000483820"/>
    </source>
</evidence>
<gene>
    <name evidence="3" type="ORF">GCK72_008841</name>
    <name evidence="4" type="ORF">GCK72_008843</name>
</gene>
<dbReference type="GeneID" id="78774770"/>
<dbReference type="Proteomes" id="UP000483820">
    <property type="component" value="Chromosome III"/>
</dbReference>
<evidence type="ECO:0000313" key="3">
    <source>
        <dbReference type="EMBL" id="KAF1760592.1"/>
    </source>
</evidence>
<organism evidence="3 5">
    <name type="scientific">Caenorhabditis remanei</name>
    <name type="common">Caenorhabditis vulgaris</name>
    <dbReference type="NCBI Taxonomy" id="31234"/>
    <lineage>
        <taxon>Eukaryota</taxon>
        <taxon>Metazoa</taxon>
        <taxon>Ecdysozoa</taxon>
        <taxon>Nematoda</taxon>
        <taxon>Chromadorea</taxon>
        <taxon>Rhabditida</taxon>
        <taxon>Rhabditina</taxon>
        <taxon>Rhabditomorpha</taxon>
        <taxon>Rhabditoidea</taxon>
        <taxon>Rhabditidae</taxon>
        <taxon>Peloderinae</taxon>
        <taxon>Caenorhabditis</taxon>
    </lineage>
</organism>
<protein>
    <submittedName>
        <fullName evidence="3">Uncharacterized protein</fullName>
    </submittedName>
</protein>
<keyword evidence="2" id="KW-0812">Transmembrane</keyword>
<feature type="compositionally biased region" description="Polar residues" evidence="1">
    <location>
        <begin position="1"/>
        <end position="15"/>
    </location>
</feature>
<dbReference type="EMBL" id="WUAV01000003">
    <property type="protein sequence ID" value="KAF1760594.1"/>
    <property type="molecule type" value="Genomic_DNA"/>
</dbReference>
<evidence type="ECO:0000256" key="2">
    <source>
        <dbReference type="SAM" id="Phobius"/>
    </source>
</evidence>
<accession>A0A6A5H294</accession>
<dbReference type="AlphaFoldDB" id="A0A6A5H294"/>
<dbReference type="EMBL" id="WUAV01000003">
    <property type="protein sequence ID" value="KAF1760592.1"/>
    <property type="molecule type" value="Genomic_DNA"/>
</dbReference>
<feature type="region of interest" description="Disordered" evidence="1">
    <location>
        <begin position="1"/>
        <end position="31"/>
    </location>
</feature>
<sequence>MSSFRSQVPASSSQLAHHIAKIKGPRQSPTRLNARKVKSIRNHVWERDANKRRCSASRPSRLQNRKSHVDLAHLAGFFLSVMGLNLGILGTMDIAEVKSIGIPKPVLFWTGVATGLLGIVLLIIPGFINFCTENVRCLTWLKLKSFCLIFICGQVEVDD</sequence>
<keyword evidence="2" id="KW-0472">Membrane</keyword>
<comment type="caution">
    <text evidence="3">The sequence shown here is derived from an EMBL/GenBank/DDBJ whole genome shotgun (WGS) entry which is preliminary data.</text>
</comment>
<evidence type="ECO:0000256" key="1">
    <source>
        <dbReference type="SAM" id="MobiDB-lite"/>
    </source>
</evidence>
<evidence type="ECO:0000313" key="4">
    <source>
        <dbReference type="EMBL" id="KAF1760594.1"/>
    </source>
</evidence>
<name>A0A6A5H294_CAERE</name>
<keyword evidence="2" id="KW-1133">Transmembrane helix</keyword>
<dbReference type="RefSeq" id="XP_053586653.1">
    <property type="nucleotide sequence ID" value="XM_053727076.1"/>
</dbReference>
<feature type="transmembrane region" description="Helical" evidence="2">
    <location>
        <begin position="71"/>
        <end position="94"/>
    </location>
</feature>